<sequence length="75" mass="8877">MNKYNLLSQRFYRFFKYLRTIGLISLVIFLGVTAFNTHNDTLTIVSYIFMVVMLSCLFECLILYGLYIVFKNKSI</sequence>
<proteinExistence type="predicted"/>
<protein>
    <submittedName>
        <fullName evidence="2">Uncharacterized protein</fullName>
    </submittedName>
</protein>
<keyword evidence="1" id="KW-0472">Membrane</keyword>
<dbReference type="EMBL" id="ADKX01000033">
    <property type="protein sequence ID" value="EFW04788.1"/>
    <property type="molecule type" value="Genomic_DNA"/>
</dbReference>
<gene>
    <name evidence="2" type="ORF">HMPREF9488_01912</name>
</gene>
<keyword evidence="3" id="KW-1185">Reference proteome</keyword>
<feature type="transmembrane region" description="Helical" evidence="1">
    <location>
        <begin position="44"/>
        <end position="70"/>
    </location>
</feature>
<keyword evidence="1" id="KW-0812">Transmembrane</keyword>
<dbReference type="HOGENOM" id="CLU_2664688_0_0_9"/>
<dbReference type="Proteomes" id="UP000003157">
    <property type="component" value="Unassembled WGS sequence"/>
</dbReference>
<keyword evidence="1" id="KW-1133">Transmembrane helix</keyword>
<accession>E7GAX2</accession>
<evidence type="ECO:0000256" key="1">
    <source>
        <dbReference type="SAM" id="Phobius"/>
    </source>
</evidence>
<comment type="caution">
    <text evidence="2">The sequence shown here is derived from an EMBL/GenBank/DDBJ whole genome shotgun (WGS) entry which is preliminary data.</text>
</comment>
<dbReference type="STRING" id="100884.GCA_000269565_02009"/>
<dbReference type="OrthoDB" id="1650102at2"/>
<evidence type="ECO:0000313" key="3">
    <source>
        <dbReference type="Proteomes" id="UP000003157"/>
    </source>
</evidence>
<feature type="transmembrane region" description="Helical" evidence="1">
    <location>
        <begin position="21"/>
        <end position="38"/>
    </location>
</feature>
<reference evidence="2 3" key="1">
    <citation type="submission" date="2010-12" db="EMBL/GenBank/DDBJ databases">
        <title>The Genome Sequence of Coprobacillus sp. strain 29_1.</title>
        <authorList>
            <consortium name="The Broad Institute Genome Sequencing Platform"/>
            <person name="Earl A."/>
            <person name="Ward D."/>
            <person name="Feldgarden M."/>
            <person name="Gevers D."/>
            <person name="Daigneault M."/>
            <person name="Sibley C.D."/>
            <person name="White A."/>
            <person name="Strauss J."/>
            <person name="Allen-Vercoe E."/>
            <person name="Young S.K."/>
            <person name="Zeng Q."/>
            <person name="Gargeya S."/>
            <person name="Fitzgerald M."/>
            <person name="Haas B."/>
            <person name="Abouelleil A."/>
            <person name="Alvarado L."/>
            <person name="Arachchi H.M."/>
            <person name="Berlin A."/>
            <person name="Brown A."/>
            <person name="Chapman S.B."/>
            <person name="Chen Z."/>
            <person name="Dunbar C."/>
            <person name="Freedman E."/>
            <person name="Gearin G."/>
            <person name="Gellesch M."/>
            <person name="Goldberg J."/>
            <person name="Griggs A."/>
            <person name="Gujja S."/>
            <person name="Heilman E."/>
            <person name="Heiman D."/>
            <person name="Howarth C."/>
            <person name="Larson L."/>
            <person name="Lui A."/>
            <person name="MacDonald P.J.P."/>
            <person name="Mehta T."/>
            <person name="Montmayeur A."/>
            <person name="Murphy C."/>
            <person name="Neiman D."/>
            <person name="Pearson M."/>
            <person name="Priest M."/>
            <person name="Roberts A."/>
            <person name="Saif S."/>
            <person name="Shea T."/>
            <person name="Shenoy N."/>
            <person name="Sisk P."/>
            <person name="Stolte C."/>
            <person name="Sykes S."/>
            <person name="White J."/>
            <person name="Yandava C."/>
            <person name="Nusbaum C."/>
            <person name="Birren B."/>
        </authorList>
    </citation>
    <scope>NUCLEOTIDE SEQUENCE [LARGE SCALE GENOMIC DNA]</scope>
    <source>
        <strain evidence="2 3">29_1</strain>
    </source>
</reference>
<dbReference type="eggNOG" id="ENOG5033AD5">
    <property type="taxonomic scope" value="Bacteria"/>
</dbReference>
<organism evidence="2 3">
    <name type="scientific">Coprobacillus cateniformis</name>
    <dbReference type="NCBI Taxonomy" id="100884"/>
    <lineage>
        <taxon>Bacteria</taxon>
        <taxon>Bacillati</taxon>
        <taxon>Bacillota</taxon>
        <taxon>Erysipelotrichia</taxon>
        <taxon>Erysipelotrichales</taxon>
        <taxon>Coprobacillaceae</taxon>
        <taxon>Coprobacillus</taxon>
    </lineage>
</organism>
<evidence type="ECO:0000313" key="2">
    <source>
        <dbReference type="EMBL" id="EFW04788.1"/>
    </source>
</evidence>
<dbReference type="AlphaFoldDB" id="E7GAX2"/>
<name>E7GAX2_9FIRM</name>